<keyword evidence="5" id="KW-0275">Fatty acid biosynthesis</keyword>
<dbReference type="PANTHER" id="PTHR31727:SF6">
    <property type="entry name" value="OLEOYL-ACYL CARRIER PROTEIN THIOESTERASE 1, CHLOROPLASTIC"/>
    <property type="match status" value="1"/>
</dbReference>
<evidence type="ECO:0000256" key="1">
    <source>
        <dbReference type="ARBA" id="ARBA00022516"/>
    </source>
</evidence>
<dbReference type="Pfam" id="PF20791">
    <property type="entry name" value="Acyl-ACP_TE_C"/>
    <property type="match status" value="1"/>
</dbReference>
<dbReference type="Proteomes" id="UP001196873">
    <property type="component" value="Unassembled WGS sequence"/>
</dbReference>
<evidence type="ECO:0000256" key="3">
    <source>
        <dbReference type="ARBA" id="ARBA00022832"/>
    </source>
</evidence>
<evidence type="ECO:0000259" key="6">
    <source>
        <dbReference type="Pfam" id="PF01643"/>
    </source>
</evidence>
<keyword evidence="4" id="KW-0443">Lipid metabolism</keyword>
<evidence type="ECO:0000313" key="9">
    <source>
        <dbReference type="Proteomes" id="UP001196873"/>
    </source>
</evidence>
<dbReference type="EMBL" id="JAHXRF010000006">
    <property type="protein sequence ID" value="MBW4865441.1"/>
    <property type="molecule type" value="Genomic_DNA"/>
</dbReference>
<dbReference type="InterPro" id="IPR045023">
    <property type="entry name" value="FATA/B"/>
</dbReference>
<dbReference type="InterPro" id="IPR002864">
    <property type="entry name" value="Acyl-ACP_thioesterase_NHD"/>
</dbReference>
<feature type="domain" description="Acyl-ACP thioesterase-like C-terminal" evidence="7">
    <location>
        <begin position="160"/>
        <end position="227"/>
    </location>
</feature>
<reference evidence="8" key="1">
    <citation type="submission" date="2021-07" db="EMBL/GenBank/DDBJ databases">
        <title>Genomic diversity and antimicrobial resistance of Prevotella spp. isolated from chronic lung disease airways.</title>
        <authorList>
            <person name="Webb K.A."/>
            <person name="Olagoke O.S."/>
            <person name="Baird T."/>
            <person name="Neill J."/>
            <person name="Pham A."/>
            <person name="Wells T.J."/>
            <person name="Ramsay K.A."/>
            <person name="Bell S.C."/>
            <person name="Sarovich D.S."/>
            <person name="Price E.P."/>
        </authorList>
    </citation>
    <scope>NUCLEOTIDE SEQUENCE</scope>
    <source>
        <strain evidence="8">SCHI0047.S.3</strain>
    </source>
</reference>
<keyword evidence="1" id="KW-0444">Lipid biosynthesis</keyword>
<evidence type="ECO:0000259" key="7">
    <source>
        <dbReference type="Pfam" id="PF20791"/>
    </source>
</evidence>
<dbReference type="PANTHER" id="PTHR31727">
    <property type="entry name" value="OLEOYL-ACYL CARRIER PROTEIN THIOESTERASE 1, CHLOROPLASTIC"/>
    <property type="match status" value="1"/>
</dbReference>
<sequence>MEKLSKIGSYELLAEPFHCDFSHHLFMGNLGNHLLNAADFHSNERGYGMHYLNTIQRTWVLSRLTIEMNEMPIAYERFRVDTWVDAVVRFFTSRNFRISKDNRVIGYGKSIWAMIDTATRQPVDILNIRDGLISQYVDVLTPCPIEKGSRVKISNDAKCVRSIATTYSDVDMNGHINSVKYIEHVLDLWSLDWYKQYRIKRFDIAYVAESHCGDILNFYLEEEKEHTYAVRITKSNKLTTKEIEVVRCKLVFVKN</sequence>
<evidence type="ECO:0000256" key="5">
    <source>
        <dbReference type="ARBA" id="ARBA00023160"/>
    </source>
</evidence>
<evidence type="ECO:0000256" key="4">
    <source>
        <dbReference type="ARBA" id="ARBA00023098"/>
    </source>
</evidence>
<keyword evidence="2" id="KW-0378">Hydrolase</keyword>
<accession>A0AAW4NRR9</accession>
<proteinExistence type="predicted"/>
<dbReference type="GO" id="GO:0016297">
    <property type="term" value="F:fatty acyl-[ACP] hydrolase activity"/>
    <property type="evidence" value="ECO:0007669"/>
    <property type="project" value="InterPro"/>
</dbReference>
<feature type="domain" description="Acyl-ACP thioesterase N-terminal hotdog" evidence="6">
    <location>
        <begin position="19"/>
        <end position="126"/>
    </location>
</feature>
<dbReference type="GO" id="GO:0000036">
    <property type="term" value="F:acyl carrier activity"/>
    <property type="evidence" value="ECO:0007669"/>
    <property type="project" value="TreeGrafter"/>
</dbReference>
<gene>
    <name evidence="8" type="ORF">KZY68_05310</name>
</gene>
<protein>
    <submittedName>
        <fullName evidence="8">Acyl-[acyl-carrier-protein] thioesterase</fullName>
    </submittedName>
</protein>
<evidence type="ECO:0000256" key="2">
    <source>
        <dbReference type="ARBA" id="ARBA00022801"/>
    </source>
</evidence>
<organism evidence="8 9">
    <name type="scientific">Segatella salivae</name>
    <dbReference type="NCBI Taxonomy" id="228604"/>
    <lineage>
        <taxon>Bacteria</taxon>
        <taxon>Pseudomonadati</taxon>
        <taxon>Bacteroidota</taxon>
        <taxon>Bacteroidia</taxon>
        <taxon>Bacteroidales</taxon>
        <taxon>Prevotellaceae</taxon>
        <taxon>Segatella</taxon>
    </lineage>
</organism>
<name>A0AAW4NRR9_9BACT</name>
<keyword evidence="3" id="KW-0276">Fatty acid metabolism</keyword>
<dbReference type="RefSeq" id="WP_219425025.1">
    <property type="nucleotide sequence ID" value="NZ_JAHXQY010000002.1"/>
</dbReference>
<dbReference type="InterPro" id="IPR049427">
    <property type="entry name" value="Acyl-ACP_TE_C"/>
</dbReference>
<dbReference type="Pfam" id="PF01643">
    <property type="entry name" value="Acyl-ACP_TE"/>
    <property type="match status" value="1"/>
</dbReference>
<comment type="caution">
    <text evidence="8">The sequence shown here is derived from an EMBL/GenBank/DDBJ whole genome shotgun (WGS) entry which is preliminary data.</text>
</comment>
<dbReference type="AlphaFoldDB" id="A0AAW4NRR9"/>
<evidence type="ECO:0000313" key="8">
    <source>
        <dbReference type="EMBL" id="MBW4865441.1"/>
    </source>
</evidence>
<dbReference type="CDD" id="cd00586">
    <property type="entry name" value="4HBT"/>
    <property type="match status" value="1"/>
</dbReference>